<proteinExistence type="inferred from homology"/>
<keyword evidence="6" id="KW-1185">Reference proteome</keyword>
<name>A0ABY7F8P7_MYAAR</name>
<evidence type="ECO:0000313" key="5">
    <source>
        <dbReference type="EMBL" id="WAR18575.1"/>
    </source>
</evidence>
<dbReference type="InterPro" id="IPR000717">
    <property type="entry name" value="PCI_dom"/>
</dbReference>
<dbReference type="EMBL" id="CP111022">
    <property type="protein sequence ID" value="WAR18575.1"/>
    <property type="molecule type" value="Genomic_DNA"/>
</dbReference>
<dbReference type="Pfam" id="PF10075">
    <property type="entry name" value="CSN8_PSD8_EIF3K"/>
    <property type="match status" value="2"/>
</dbReference>
<dbReference type="PANTHER" id="PTHR12387">
    <property type="entry name" value="26S PROTEASOME NON-ATPASE REGULATORY SUBUNIT 8"/>
    <property type="match status" value="1"/>
</dbReference>
<dbReference type="PANTHER" id="PTHR12387:SF0">
    <property type="entry name" value="26S PROTEASOME NON-ATPASE REGULATORY SUBUNIT 8"/>
    <property type="match status" value="1"/>
</dbReference>
<feature type="domain" description="PCI" evidence="4">
    <location>
        <begin position="78"/>
        <end position="288"/>
    </location>
</feature>
<evidence type="ECO:0000256" key="3">
    <source>
        <dbReference type="ARBA" id="ARBA00022942"/>
    </source>
</evidence>
<organism evidence="5 6">
    <name type="scientific">Mya arenaria</name>
    <name type="common">Soft-shell clam</name>
    <dbReference type="NCBI Taxonomy" id="6604"/>
    <lineage>
        <taxon>Eukaryota</taxon>
        <taxon>Metazoa</taxon>
        <taxon>Spiralia</taxon>
        <taxon>Lophotrochozoa</taxon>
        <taxon>Mollusca</taxon>
        <taxon>Bivalvia</taxon>
        <taxon>Autobranchia</taxon>
        <taxon>Heteroconchia</taxon>
        <taxon>Euheterodonta</taxon>
        <taxon>Imparidentia</taxon>
        <taxon>Neoheterodontei</taxon>
        <taxon>Myida</taxon>
        <taxon>Myoidea</taxon>
        <taxon>Myidae</taxon>
        <taxon>Mya</taxon>
    </lineage>
</organism>
<accession>A0ABY7F8P7</accession>
<protein>
    <recommendedName>
        <fullName evidence="2">26S proteasome non-ATPase regulatory subunit 8</fullName>
    </recommendedName>
</protein>
<gene>
    <name evidence="5" type="ORF">MAR_000413</name>
</gene>
<reference evidence="5" key="1">
    <citation type="submission" date="2022-11" db="EMBL/GenBank/DDBJ databases">
        <title>Centuries of genome instability and evolution in soft-shell clam transmissible cancer (bioRxiv).</title>
        <authorList>
            <person name="Hart S.F.M."/>
            <person name="Yonemitsu M.A."/>
            <person name="Giersch R.M."/>
            <person name="Beal B.F."/>
            <person name="Arriagada G."/>
            <person name="Davis B.W."/>
            <person name="Ostrander E.A."/>
            <person name="Goff S.P."/>
            <person name="Metzger M.J."/>
        </authorList>
    </citation>
    <scope>NUCLEOTIDE SEQUENCE</scope>
    <source>
        <strain evidence="5">MELC-2E11</strain>
        <tissue evidence="5">Siphon/mantle</tissue>
    </source>
</reference>
<evidence type="ECO:0000259" key="4">
    <source>
        <dbReference type="PROSITE" id="PS50250"/>
    </source>
</evidence>
<evidence type="ECO:0000256" key="2">
    <source>
        <dbReference type="ARBA" id="ARBA00014939"/>
    </source>
</evidence>
<dbReference type="Gene3D" id="1.25.40.990">
    <property type="match status" value="2"/>
</dbReference>
<dbReference type="InterPro" id="IPR033464">
    <property type="entry name" value="CSN8_PSD8_EIF3K"/>
</dbReference>
<sequence length="290" mass="33907">MASLKEIVIMYQSLKREWDKKPANLDRCGELLSKLKIALTQVSFLPTDEAAPSKQELLVARDILEVGAQWAIAKKDIPAFERYMAQLKCYYMDYKDNLPESTYKYQLLGLNLLCLLAQNRVAEFHTELELLPVKELQNNIYIKHPVSMEQYLMEGSYNKEFKNNIYIKHPVSMEQYLMEGSYNKVFLARGNVPADNYNFFIDILLNTIRNEIAGCIEKAYEKIALNEAARMLFYDSVKQMKEYAQQRKWDLKTDGFFYFAQEEKDTDDVIPAKTLAEQTIMYARELEMIV</sequence>
<keyword evidence="3" id="KW-0647">Proteasome</keyword>
<evidence type="ECO:0000256" key="1">
    <source>
        <dbReference type="ARBA" id="ARBA00009627"/>
    </source>
</evidence>
<comment type="similarity">
    <text evidence="1">Belongs to the proteasome subunit S14 family.</text>
</comment>
<evidence type="ECO:0000313" key="6">
    <source>
        <dbReference type="Proteomes" id="UP001164746"/>
    </source>
</evidence>
<dbReference type="InterPro" id="IPR006746">
    <property type="entry name" value="26S_Psome_Rpn12"/>
</dbReference>
<dbReference type="PROSITE" id="PS50250">
    <property type="entry name" value="PCI"/>
    <property type="match status" value="1"/>
</dbReference>
<dbReference type="Proteomes" id="UP001164746">
    <property type="component" value="Chromosome 11"/>
</dbReference>